<protein>
    <submittedName>
        <fullName evidence="1">Uncharacterized protein</fullName>
    </submittedName>
</protein>
<accession>A0A2K9NPB3</accession>
<reference evidence="1 2" key="1">
    <citation type="submission" date="2018-01" db="EMBL/GenBank/DDBJ databases">
        <title>Complete genome sequence of Bacteriovorax stolpii DSM12778.</title>
        <authorList>
            <person name="Tang B."/>
            <person name="Chang J."/>
        </authorList>
    </citation>
    <scope>NUCLEOTIDE SEQUENCE [LARGE SCALE GENOMIC DNA]</scope>
    <source>
        <strain evidence="1 2">DSM 12778</strain>
    </source>
</reference>
<dbReference type="KEGG" id="bsto:C0V70_04295"/>
<proteinExistence type="predicted"/>
<gene>
    <name evidence="1" type="ORF">C0V70_04295</name>
</gene>
<sequence>MFFVLTLEAIMNNTILTLACLMLFASCSTMNSNEEKGRLLASDEGDVRTEVIAKTTKATLNGKKLVECSLILEEVRKENQEVTREISFQVIGEKEGLGRVEDTMYLYEMNEAEKVIKMDQYKRKFVANSLTEEQKKNGYSFESSAKKISFSNGDRFGERDSFEIQLEEGNINRVKKLEYKRGASSAFRTIFAIPKMIFGGDLNHIDLKCVFE</sequence>
<dbReference type="AlphaFoldDB" id="A0A2K9NPB3"/>
<name>A0A2K9NPB3_BACTC</name>
<keyword evidence="2" id="KW-1185">Reference proteome</keyword>
<evidence type="ECO:0000313" key="2">
    <source>
        <dbReference type="Proteomes" id="UP000235584"/>
    </source>
</evidence>
<organism evidence="1 2">
    <name type="scientific">Bacteriovorax stolpii</name>
    <name type="common">Bdellovibrio stolpii</name>
    <dbReference type="NCBI Taxonomy" id="960"/>
    <lineage>
        <taxon>Bacteria</taxon>
        <taxon>Pseudomonadati</taxon>
        <taxon>Bdellovibrionota</taxon>
        <taxon>Bacteriovoracia</taxon>
        <taxon>Bacteriovoracales</taxon>
        <taxon>Bacteriovoracaceae</taxon>
        <taxon>Bacteriovorax</taxon>
    </lineage>
</organism>
<dbReference type="Proteomes" id="UP000235584">
    <property type="component" value="Chromosome"/>
</dbReference>
<dbReference type="EMBL" id="CP025704">
    <property type="protein sequence ID" value="AUN97343.1"/>
    <property type="molecule type" value="Genomic_DNA"/>
</dbReference>
<evidence type="ECO:0000313" key="1">
    <source>
        <dbReference type="EMBL" id="AUN97343.1"/>
    </source>
</evidence>